<reference evidence="11 12" key="2">
    <citation type="submission" date="2024-10" db="EMBL/GenBank/DDBJ databases">
        <authorList>
            <person name="Ryan C."/>
        </authorList>
    </citation>
    <scope>NUCLEOTIDE SEQUENCE [LARGE SCALE GENOMIC DNA]</scope>
</reference>
<dbReference type="Pfam" id="PF00931">
    <property type="entry name" value="NB-ARC"/>
    <property type="match status" value="1"/>
</dbReference>
<dbReference type="InterPro" id="IPR055414">
    <property type="entry name" value="LRR_R13L4/SHOC2-like"/>
</dbReference>
<dbReference type="Gene3D" id="3.80.10.10">
    <property type="entry name" value="Ribonuclease Inhibitor"/>
    <property type="match status" value="1"/>
</dbReference>
<organism evidence="11 12">
    <name type="scientific">Urochloa decumbens</name>
    <dbReference type="NCBI Taxonomy" id="240449"/>
    <lineage>
        <taxon>Eukaryota</taxon>
        <taxon>Viridiplantae</taxon>
        <taxon>Streptophyta</taxon>
        <taxon>Embryophyta</taxon>
        <taxon>Tracheophyta</taxon>
        <taxon>Spermatophyta</taxon>
        <taxon>Magnoliopsida</taxon>
        <taxon>Liliopsida</taxon>
        <taxon>Poales</taxon>
        <taxon>Poaceae</taxon>
        <taxon>PACMAD clade</taxon>
        <taxon>Panicoideae</taxon>
        <taxon>Panicodae</taxon>
        <taxon>Paniceae</taxon>
        <taxon>Melinidinae</taxon>
        <taxon>Urochloa</taxon>
    </lineage>
</organism>
<dbReference type="Pfam" id="PF18052">
    <property type="entry name" value="Rx_N"/>
    <property type="match status" value="1"/>
</dbReference>
<feature type="domain" description="Disease resistance R13L4/SHOC-2-like LRR" evidence="10">
    <location>
        <begin position="494"/>
        <end position="762"/>
    </location>
</feature>
<feature type="domain" description="NB-ARC" evidence="7">
    <location>
        <begin position="207"/>
        <end position="279"/>
    </location>
</feature>
<dbReference type="InterPro" id="IPR058922">
    <property type="entry name" value="WHD_DRP"/>
</dbReference>
<dbReference type="EMBL" id="OZ075138">
    <property type="protein sequence ID" value="CAL5011980.1"/>
    <property type="molecule type" value="Genomic_DNA"/>
</dbReference>
<dbReference type="GO" id="GO:0009626">
    <property type="term" value="P:plant-type hypersensitive response"/>
    <property type="evidence" value="ECO:0007669"/>
    <property type="project" value="UniProtKB-ARBA"/>
</dbReference>
<keyword evidence="3" id="KW-0677">Repeat</keyword>
<dbReference type="InterPro" id="IPR042197">
    <property type="entry name" value="Apaf_helical"/>
</dbReference>
<dbReference type="FunFam" id="1.10.10.10:FF:000322">
    <property type="entry name" value="Probable disease resistance protein At1g63360"/>
    <property type="match status" value="1"/>
</dbReference>
<dbReference type="InterPro" id="IPR044974">
    <property type="entry name" value="Disease_R_plants"/>
</dbReference>
<evidence type="ECO:0000259" key="8">
    <source>
        <dbReference type="Pfam" id="PF18052"/>
    </source>
</evidence>
<dbReference type="GO" id="GO:0002758">
    <property type="term" value="P:innate immune response-activating signaling pathway"/>
    <property type="evidence" value="ECO:0007669"/>
    <property type="project" value="UniProtKB-ARBA"/>
</dbReference>
<feature type="domain" description="Disease resistance N-terminal" evidence="8">
    <location>
        <begin position="12"/>
        <end position="95"/>
    </location>
</feature>
<evidence type="ECO:0000256" key="2">
    <source>
        <dbReference type="ARBA" id="ARBA00022614"/>
    </source>
</evidence>
<proteinExistence type="inferred from homology"/>
<evidence type="ECO:0000313" key="11">
    <source>
        <dbReference type="EMBL" id="CAL5011980.1"/>
    </source>
</evidence>
<feature type="domain" description="Disease resistance protein winged helix" evidence="9">
    <location>
        <begin position="372"/>
        <end position="444"/>
    </location>
</feature>
<dbReference type="InterPro" id="IPR041118">
    <property type="entry name" value="Rx_N"/>
</dbReference>
<dbReference type="InterPro" id="IPR036388">
    <property type="entry name" value="WH-like_DNA-bd_sf"/>
</dbReference>
<dbReference type="InterPro" id="IPR038005">
    <property type="entry name" value="RX-like_CC"/>
</dbReference>
<dbReference type="Gene3D" id="3.40.50.300">
    <property type="entry name" value="P-loop containing nucleotide triphosphate hydrolases"/>
    <property type="match status" value="1"/>
</dbReference>
<keyword evidence="6" id="KW-0175">Coiled coil</keyword>
<dbReference type="InterPro" id="IPR027417">
    <property type="entry name" value="P-loop_NTPase"/>
</dbReference>
<dbReference type="InterPro" id="IPR032675">
    <property type="entry name" value="LRR_dom_sf"/>
</dbReference>
<evidence type="ECO:0000259" key="10">
    <source>
        <dbReference type="Pfam" id="PF23598"/>
    </source>
</evidence>
<accession>A0ABC9C205</accession>
<dbReference type="PANTHER" id="PTHR23155">
    <property type="entry name" value="DISEASE RESISTANCE PROTEIN RP"/>
    <property type="match status" value="1"/>
</dbReference>
<dbReference type="CDD" id="cd14798">
    <property type="entry name" value="RX-CC_like"/>
    <property type="match status" value="1"/>
</dbReference>
<dbReference type="Pfam" id="PF23559">
    <property type="entry name" value="WHD_DRP"/>
    <property type="match status" value="1"/>
</dbReference>
<dbReference type="PRINTS" id="PR00364">
    <property type="entry name" value="DISEASERSIST"/>
</dbReference>
<name>A0ABC9C205_9POAL</name>
<dbReference type="Pfam" id="PF23598">
    <property type="entry name" value="LRR_14"/>
    <property type="match status" value="1"/>
</dbReference>
<dbReference type="GO" id="GO:0042742">
    <property type="term" value="P:defense response to bacterium"/>
    <property type="evidence" value="ECO:0007669"/>
    <property type="project" value="UniProtKB-ARBA"/>
</dbReference>
<evidence type="ECO:0000256" key="6">
    <source>
        <dbReference type="ARBA" id="ARBA00023054"/>
    </source>
</evidence>
<dbReference type="AlphaFoldDB" id="A0ABC9C205"/>
<protein>
    <submittedName>
        <fullName evidence="11">Uncharacterized protein</fullName>
    </submittedName>
</protein>
<dbReference type="Gene3D" id="1.10.10.10">
    <property type="entry name" value="Winged helix-like DNA-binding domain superfamily/Winged helix DNA-binding domain"/>
    <property type="match status" value="1"/>
</dbReference>
<reference evidence="12" key="1">
    <citation type="submission" date="2024-06" db="EMBL/GenBank/DDBJ databases">
        <authorList>
            <person name="Ryan C."/>
        </authorList>
    </citation>
    <scope>NUCLEOTIDE SEQUENCE [LARGE SCALE GENOMIC DNA]</scope>
</reference>
<evidence type="ECO:0000259" key="7">
    <source>
        <dbReference type="Pfam" id="PF00931"/>
    </source>
</evidence>
<evidence type="ECO:0000256" key="5">
    <source>
        <dbReference type="ARBA" id="ARBA00022821"/>
    </source>
</evidence>
<keyword evidence="4" id="KW-0547">Nucleotide-binding</keyword>
<keyword evidence="5" id="KW-0611">Plant defense</keyword>
<evidence type="ECO:0000259" key="9">
    <source>
        <dbReference type="Pfam" id="PF23559"/>
    </source>
</evidence>
<dbReference type="PANTHER" id="PTHR23155:SF1107">
    <property type="entry name" value="OS08G0373000 PROTEIN"/>
    <property type="match status" value="1"/>
</dbReference>
<dbReference type="SUPFAM" id="SSF52540">
    <property type="entry name" value="P-loop containing nucleoside triphosphate hydrolases"/>
    <property type="match status" value="1"/>
</dbReference>
<dbReference type="Proteomes" id="UP001497457">
    <property type="component" value="Chromosome 28b"/>
</dbReference>
<dbReference type="Gene3D" id="1.10.8.430">
    <property type="entry name" value="Helical domain of apoptotic protease-activating factors"/>
    <property type="match status" value="1"/>
</dbReference>
<sequence>MEGVLVSAATGALKPVLEKLSSLAGDEYKRFKGLRREVQSLSAELAAMHVFLLKMSEEENPDVQDKAWMKEVRELSYDMEDSLDEFRHRVDDKTVNPDGLINKFKNFLSKAKGRRRIAKAIEDIKVQIKEVGDRNRRYRSNDIFIRTSNNAAVDRRALEIFEDASKLVGVDGPKNELVKLLKNDGWASNVRGTYNYSFGKSLFRWSMRYLIVIDDVWDAEAWGTIKWLFSRNSCGSGIITTTRNSNVAEACCSLYGGSVYKLRPLDRDDSRKLFINRIFGPGKELPSDVGIVSNKILTKCGGLPLAIIAISSLLANKARNGSHIIKEWEKVETSIGHGLERDASVKGMMEILSLSYFDLPCHLKACLLYLSIFPEDYPIEKDCLVRRWVAEGFVCAESTYSMYESGERCFNELVNRSLVLPWNIDYISGEVQICCVHDTILDFIVSKSTEENFVTVHRVPRQTPPPGNKVRRLILQGQTEGDATLLSDQIYSNVRSFITFGLLLGDSSSFLDFRFIRVLDMEKCQSLENHHLTNIGELVLLKYLRVRTRSITELPEQIGKLQCLKTLDLPYSNITKLPATIVRLENLVNLRINRTSCRNMPGGIRSMQALEVLETIYVDQEAPVSFLEEIGKLTKLRKLCMLWSGSIQRDLDKASYKESVKWMISSVQRLNNLETLDAQIESNGDAIDLEENNAMPQEPWFPVSVRKLVFGLCCMPRIPSWLKSLIHLQILDVLVKQLDQESLCALGDLPVLASLSLLIVKSLNSQRPTAAEAGRLKVRLEAFQYHGRPRG</sequence>
<keyword evidence="12" id="KW-1185">Reference proteome</keyword>
<dbReference type="SUPFAM" id="SSF52047">
    <property type="entry name" value="RNI-like"/>
    <property type="match status" value="1"/>
</dbReference>
<evidence type="ECO:0000256" key="1">
    <source>
        <dbReference type="ARBA" id="ARBA00008894"/>
    </source>
</evidence>
<evidence type="ECO:0000256" key="4">
    <source>
        <dbReference type="ARBA" id="ARBA00022741"/>
    </source>
</evidence>
<evidence type="ECO:0000256" key="3">
    <source>
        <dbReference type="ARBA" id="ARBA00022737"/>
    </source>
</evidence>
<dbReference type="GO" id="GO:0000166">
    <property type="term" value="F:nucleotide binding"/>
    <property type="evidence" value="ECO:0007669"/>
    <property type="project" value="UniProtKB-KW"/>
</dbReference>
<evidence type="ECO:0000313" key="12">
    <source>
        <dbReference type="Proteomes" id="UP001497457"/>
    </source>
</evidence>
<keyword evidence="2" id="KW-0433">Leucine-rich repeat</keyword>
<comment type="similarity">
    <text evidence="1">Belongs to the disease resistance NB-LRR family.</text>
</comment>
<gene>
    <name evidence="11" type="ORF">URODEC1_LOCUS70676</name>
</gene>
<dbReference type="InterPro" id="IPR002182">
    <property type="entry name" value="NB-ARC"/>
</dbReference>
<dbReference type="Gene3D" id="1.20.5.4130">
    <property type="match status" value="1"/>
</dbReference>